<protein>
    <submittedName>
        <fullName evidence="2">Uncharacterized protein</fullName>
    </submittedName>
</protein>
<dbReference type="InParanoid" id="A0A0D0DH31"/>
<dbReference type="OrthoDB" id="2416294at2759"/>
<proteinExistence type="predicted"/>
<dbReference type="HOGENOM" id="CLU_191882_2_0_1"/>
<dbReference type="AlphaFoldDB" id="A0A0D0DH31"/>
<keyword evidence="1" id="KW-0472">Membrane</keyword>
<reference evidence="2 3" key="1">
    <citation type="submission" date="2014-04" db="EMBL/GenBank/DDBJ databases">
        <authorList>
            <consortium name="DOE Joint Genome Institute"/>
            <person name="Kuo A."/>
            <person name="Kohler A."/>
            <person name="Jargeat P."/>
            <person name="Nagy L.G."/>
            <person name="Floudas D."/>
            <person name="Copeland A."/>
            <person name="Barry K.W."/>
            <person name="Cichocki N."/>
            <person name="Veneault-Fourrey C."/>
            <person name="LaButti K."/>
            <person name="Lindquist E.A."/>
            <person name="Lipzen A."/>
            <person name="Lundell T."/>
            <person name="Morin E."/>
            <person name="Murat C."/>
            <person name="Sun H."/>
            <person name="Tunlid A."/>
            <person name="Henrissat B."/>
            <person name="Grigoriev I.V."/>
            <person name="Hibbett D.S."/>
            <person name="Martin F."/>
            <person name="Nordberg H.P."/>
            <person name="Cantor M.N."/>
            <person name="Hua S.X."/>
        </authorList>
    </citation>
    <scope>NUCLEOTIDE SEQUENCE [LARGE SCALE GENOMIC DNA]</scope>
    <source>
        <strain evidence="2 3">Ve08.2h10</strain>
    </source>
</reference>
<feature type="transmembrane region" description="Helical" evidence="1">
    <location>
        <begin position="53"/>
        <end position="71"/>
    </location>
</feature>
<keyword evidence="1" id="KW-1133">Transmembrane helix</keyword>
<accession>A0A0D0DH31</accession>
<organism evidence="2 3">
    <name type="scientific">Paxillus rubicundulus Ve08.2h10</name>
    <dbReference type="NCBI Taxonomy" id="930991"/>
    <lineage>
        <taxon>Eukaryota</taxon>
        <taxon>Fungi</taxon>
        <taxon>Dikarya</taxon>
        <taxon>Basidiomycota</taxon>
        <taxon>Agaricomycotina</taxon>
        <taxon>Agaricomycetes</taxon>
        <taxon>Agaricomycetidae</taxon>
        <taxon>Boletales</taxon>
        <taxon>Paxilineae</taxon>
        <taxon>Paxillaceae</taxon>
        <taxon>Paxillus</taxon>
    </lineage>
</organism>
<feature type="non-terminal residue" evidence="2">
    <location>
        <position position="1"/>
    </location>
</feature>
<gene>
    <name evidence="2" type="ORF">PAXRUDRAFT_152039</name>
</gene>
<keyword evidence="3" id="KW-1185">Reference proteome</keyword>
<keyword evidence="1" id="KW-0812">Transmembrane</keyword>
<evidence type="ECO:0000313" key="2">
    <source>
        <dbReference type="EMBL" id="KIK89993.1"/>
    </source>
</evidence>
<name>A0A0D0DH31_9AGAM</name>
<sequence>RFATQSRCFMDAYHKGLDGKQAAWAAKKYRGHCVLPVTLMDDLDHAKLIRHHFLFLLYIHFLYLVQLLIQYCGYCLPSIPSSLFDQ</sequence>
<reference evidence="3" key="2">
    <citation type="submission" date="2015-01" db="EMBL/GenBank/DDBJ databases">
        <title>Evolutionary Origins and Diversification of the Mycorrhizal Mutualists.</title>
        <authorList>
            <consortium name="DOE Joint Genome Institute"/>
            <consortium name="Mycorrhizal Genomics Consortium"/>
            <person name="Kohler A."/>
            <person name="Kuo A."/>
            <person name="Nagy L.G."/>
            <person name="Floudas D."/>
            <person name="Copeland A."/>
            <person name="Barry K.W."/>
            <person name="Cichocki N."/>
            <person name="Veneault-Fourrey C."/>
            <person name="LaButti K."/>
            <person name="Lindquist E.A."/>
            <person name="Lipzen A."/>
            <person name="Lundell T."/>
            <person name="Morin E."/>
            <person name="Murat C."/>
            <person name="Riley R."/>
            <person name="Ohm R."/>
            <person name="Sun H."/>
            <person name="Tunlid A."/>
            <person name="Henrissat B."/>
            <person name="Grigoriev I.V."/>
            <person name="Hibbett D.S."/>
            <person name="Martin F."/>
        </authorList>
    </citation>
    <scope>NUCLEOTIDE SEQUENCE [LARGE SCALE GENOMIC DNA]</scope>
    <source>
        <strain evidence="3">Ve08.2h10</strain>
    </source>
</reference>
<dbReference type="Proteomes" id="UP000054538">
    <property type="component" value="Unassembled WGS sequence"/>
</dbReference>
<evidence type="ECO:0000256" key="1">
    <source>
        <dbReference type="SAM" id="Phobius"/>
    </source>
</evidence>
<evidence type="ECO:0000313" key="3">
    <source>
        <dbReference type="Proteomes" id="UP000054538"/>
    </source>
</evidence>
<dbReference type="EMBL" id="KN825524">
    <property type="protein sequence ID" value="KIK89993.1"/>
    <property type="molecule type" value="Genomic_DNA"/>
</dbReference>